<sequence>MIEISAHGTPRMRGVAQQGAADRQLVARATVGRVELARADGLIDADAEAYLAAQRRFHEEHDPESLDELAGIAEAHGLSEADLFAHLHLGTLRDMKGGGVLIEGCSAIAVAQGPEGPMVLKNRDFSGLHLGIQCVLRHSGPDIATGSVLSLGSLGSLAAWSSGINAAGLAVADTQVAVNRHRVGWLRYFLLPRLLARARTVPQALALIRSLPHAGGGTLVLADRSGATAGVELSAAGPVIEEGGLQWRTNHFRHPLVQDETLESDDDRIAGTSHSRHDYLSRILPTRSWTVASGKALLSAHPDPEGAPVCQHGDGGAGSETISSVIYSCSLGAMEISEGTPCLGRWQAVAPCR</sequence>
<dbReference type="PANTHER" id="PTHR34180:SF1">
    <property type="entry name" value="BETA-ALANYL-DOPAMINE_CARCININE HYDROLASE"/>
    <property type="match status" value="1"/>
</dbReference>
<dbReference type="Gene3D" id="3.60.60.10">
    <property type="entry name" value="Penicillin V Acylase, Chain A"/>
    <property type="match status" value="1"/>
</dbReference>
<dbReference type="Proteomes" id="UP001596516">
    <property type="component" value="Unassembled WGS sequence"/>
</dbReference>
<dbReference type="GO" id="GO:0016746">
    <property type="term" value="F:acyltransferase activity"/>
    <property type="evidence" value="ECO:0007669"/>
    <property type="project" value="UniProtKB-KW"/>
</dbReference>
<dbReference type="InterPro" id="IPR047801">
    <property type="entry name" value="Peptidase_C45"/>
</dbReference>
<dbReference type="InterPro" id="IPR047794">
    <property type="entry name" value="C45_proenzyme-like"/>
</dbReference>
<keyword evidence="2" id="KW-0012">Acyltransferase</keyword>
<dbReference type="NCBIfam" id="NF040521">
    <property type="entry name" value="C45_proenzyme"/>
    <property type="match status" value="1"/>
</dbReference>
<evidence type="ECO:0000313" key="2">
    <source>
        <dbReference type="EMBL" id="MFC7705438.1"/>
    </source>
</evidence>
<feature type="domain" description="Peptidase C45 hydrolase" evidence="1">
    <location>
        <begin position="113"/>
        <end position="340"/>
    </location>
</feature>
<protein>
    <submittedName>
        <fullName evidence="2">C45 family autoproteolytic acyltransferase/hydrolase</fullName>
    </submittedName>
</protein>
<dbReference type="EMBL" id="JBHTFQ010000008">
    <property type="protein sequence ID" value="MFC7705438.1"/>
    <property type="molecule type" value="Genomic_DNA"/>
</dbReference>
<evidence type="ECO:0000313" key="3">
    <source>
        <dbReference type="Proteomes" id="UP001596516"/>
    </source>
</evidence>
<evidence type="ECO:0000259" key="1">
    <source>
        <dbReference type="Pfam" id="PF03417"/>
    </source>
</evidence>
<gene>
    <name evidence="2" type="ORF">ACFQXB_14670</name>
</gene>
<dbReference type="InterPro" id="IPR005079">
    <property type="entry name" value="Peptidase_C45_hydrolase"/>
</dbReference>
<dbReference type="RefSeq" id="WP_377405363.1">
    <property type="nucleotide sequence ID" value="NZ_JBHTFQ010000008.1"/>
</dbReference>
<dbReference type="Pfam" id="PF03417">
    <property type="entry name" value="AAT"/>
    <property type="match status" value="1"/>
</dbReference>
<keyword evidence="3" id="KW-1185">Reference proteome</keyword>
<proteinExistence type="predicted"/>
<dbReference type="PANTHER" id="PTHR34180">
    <property type="entry name" value="PEPTIDASE C45"/>
    <property type="match status" value="1"/>
</dbReference>
<name>A0ABW2UR20_9RHOB</name>
<accession>A0ABW2UR20</accession>
<organism evidence="2 3">
    <name type="scientific">Plastorhodobacter daqingensis</name>
    <dbReference type="NCBI Taxonomy" id="1387281"/>
    <lineage>
        <taxon>Bacteria</taxon>
        <taxon>Pseudomonadati</taxon>
        <taxon>Pseudomonadota</taxon>
        <taxon>Alphaproteobacteria</taxon>
        <taxon>Rhodobacterales</taxon>
        <taxon>Paracoccaceae</taxon>
        <taxon>Plastorhodobacter</taxon>
    </lineage>
</organism>
<reference evidence="3" key="1">
    <citation type="journal article" date="2019" name="Int. J. Syst. Evol. Microbiol.">
        <title>The Global Catalogue of Microorganisms (GCM) 10K type strain sequencing project: providing services to taxonomists for standard genome sequencing and annotation.</title>
        <authorList>
            <consortium name="The Broad Institute Genomics Platform"/>
            <consortium name="The Broad Institute Genome Sequencing Center for Infectious Disease"/>
            <person name="Wu L."/>
            <person name="Ma J."/>
        </authorList>
    </citation>
    <scope>NUCLEOTIDE SEQUENCE [LARGE SCALE GENOMIC DNA]</scope>
    <source>
        <strain evidence="3">CGMCC 1.12750</strain>
    </source>
</reference>
<comment type="caution">
    <text evidence="2">The sequence shown here is derived from an EMBL/GenBank/DDBJ whole genome shotgun (WGS) entry which is preliminary data.</text>
</comment>
<keyword evidence="2" id="KW-0808">Transferase</keyword>